<proteinExistence type="predicted"/>
<comment type="caution">
    <text evidence="1">The sequence shown here is derived from an EMBL/GenBank/DDBJ whole genome shotgun (WGS) entry which is preliminary data.</text>
</comment>
<feature type="non-terminal residue" evidence="1">
    <location>
        <position position="104"/>
    </location>
</feature>
<name>A0A3S5AFX0_9PLAT</name>
<sequence>MKIFYLNHPPPNPRVNHTIGVKRQGFAETVRIWTKRLRIIGAPTFCHRCLSSPINRLGKCYEAFGRFRIWRASPAIRNRSFQLARVKSTSLARFEIVASALRLT</sequence>
<keyword evidence="2" id="KW-1185">Reference proteome</keyword>
<gene>
    <name evidence="1" type="ORF">PXEA_LOCUS29443</name>
</gene>
<dbReference type="Proteomes" id="UP000784294">
    <property type="component" value="Unassembled WGS sequence"/>
</dbReference>
<evidence type="ECO:0000313" key="1">
    <source>
        <dbReference type="EMBL" id="VEL36003.1"/>
    </source>
</evidence>
<accession>A0A3S5AFX0</accession>
<dbReference type="AlphaFoldDB" id="A0A3S5AFX0"/>
<protein>
    <submittedName>
        <fullName evidence="1">Uncharacterized protein</fullName>
    </submittedName>
</protein>
<dbReference type="EMBL" id="CAAALY010251179">
    <property type="protein sequence ID" value="VEL36003.1"/>
    <property type="molecule type" value="Genomic_DNA"/>
</dbReference>
<reference evidence="1" key="1">
    <citation type="submission" date="2018-11" db="EMBL/GenBank/DDBJ databases">
        <authorList>
            <consortium name="Pathogen Informatics"/>
        </authorList>
    </citation>
    <scope>NUCLEOTIDE SEQUENCE</scope>
</reference>
<organism evidence="1 2">
    <name type="scientific">Protopolystoma xenopodis</name>
    <dbReference type="NCBI Taxonomy" id="117903"/>
    <lineage>
        <taxon>Eukaryota</taxon>
        <taxon>Metazoa</taxon>
        <taxon>Spiralia</taxon>
        <taxon>Lophotrochozoa</taxon>
        <taxon>Platyhelminthes</taxon>
        <taxon>Monogenea</taxon>
        <taxon>Polyopisthocotylea</taxon>
        <taxon>Polystomatidea</taxon>
        <taxon>Polystomatidae</taxon>
        <taxon>Protopolystoma</taxon>
    </lineage>
</organism>
<evidence type="ECO:0000313" key="2">
    <source>
        <dbReference type="Proteomes" id="UP000784294"/>
    </source>
</evidence>